<feature type="transmembrane region" description="Helical" evidence="1">
    <location>
        <begin position="68"/>
        <end position="89"/>
    </location>
</feature>
<dbReference type="STRING" id="623281.SAMN05421747_102103"/>
<name>A0A1I1EYZ5_9SPHI</name>
<accession>A0A1I1EYZ5</accession>
<organism evidence="2 3">
    <name type="scientific">Parapedobacter composti</name>
    <dbReference type="NCBI Taxonomy" id="623281"/>
    <lineage>
        <taxon>Bacteria</taxon>
        <taxon>Pseudomonadati</taxon>
        <taxon>Bacteroidota</taxon>
        <taxon>Sphingobacteriia</taxon>
        <taxon>Sphingobacteriales</taxon>
        <taxon>Sphingobacteriaceae</taxon>
        <taxon>Parapedobacter</taxon>
    </lineage>
</organism>
<keyword evidence="1" id="KW-0812">Transmembrane</keyword>
<keyword evidence="3" id="KW-1185">Reference proteome</keyword>
<evidence type="ECO:0000313" key="3">
    <source>
        <dbReference type="Proteomes" id="UP000199577"/>
    </source>
</evidence>
<gene>
    <name evidence="2" type="ORF">SAMN05421747_102103</name>
</gene>
<evidence type="ECO:0000256" key="1">
    <source>
        <dbReference type="SAM" id="Phobius"/>
    </source>
</evidence>
<dbReference type="AlphaFoldDB" id="A0A1I1EYZ5"/>
<dbReference type="OrthoDB" id="9854196at2"/>
<dbReference type="EMBL" id="FOLL01000002">
    <property type="protein sequence ID" value="SFB91946.1"/>
    <property type="molecule type" value="Genomic_DNA"/>
</dbReference>
<sequence>MSNAYPSKKKQVLTTWSWLFLALAVLSTLSWTFMDVHPDIGISLAVLAAAIAAILGGIGVATKRTVSVVVCVVLSVLVIAFHVILIIALRNMCVIC</sequence>
<keyword evidence="1" id="KW-1133">Transmembrane helix</keyword>
<protein>
    <submittedName>
        <fullName evidence="2">Uncharacterized protein</fullName>
    </submittedName>
</protein>
<feature type="transmembrane region" description="Helical" evidence="1">
    <location>
        <begin position="40"/>
        <end position="61"/>
    </location>
</feature>
<evidence type="ECO:0000313" key="2">
    <source>
        <dbReference type="EMBL" id="SFB91946.1"/>
    </source>
</evidence>
<keyword evidence="1" id="KW-0472">Membrane</keyword>
<dbReference type="RefSeq" id="WP_090971214.1">
    <property type="nucleotide sequence ID" value="NZ_FOLL01000002.1"/>
</dbReference>
<dbReference type="Proteomes" id="UP000199577">
    <property type="component" value="Unassembled WGS sequence"/>
</dbReference>
<feature type="transmembrane region" description="Helical" evidence="1">
    <location>
        <begin position="12"/>
        <end position="34"/>
    </location>
</feature>
<proteinExistence type="predicted"/>
<reference evidence="2 3" key="1">
    <citation type="submission" date="2016-10" db="EMBL/GenBank/DDBJ databases">
        <authorList>
            <person name="de Groot N.N."/>
        </authorList>
    </citation>
    <scope>NUCLEOTIDE SEQUENCE [LARGE SCALE GENOMIC DNA]</scope>
    <source>
        <strain evidence="2 3">DSM 22900</strain>
    </source>
</reference>